<feature type="transmembrane region" description="Helical" evidence="1">
    <location>
        <begin position="55"/>
        <end position="74"/>
    </location>
</feature>
<protein>
    <recommendedName>
        <fullName evidence="2">NIDO domain-containing protein</fullName>
    </recommendedName>
</protein>
<dbReference type="Proteomes" id="UP000007879">
    <property type="component" value="Unassembled WGS sequence"/>
</dbReference>
<keyword evidence="1" id="KW-1133">Transmembrane helix</keyword>
<dbReference type="GeneID" id="100637633"/>
<feature type="domain" description="NIDO" evidence="2">
    <location>
        <begin position="151"/>
        <end position="237"/>
    </location>
</feature>
<dbReference type="GO" id="GO:0007160">
    <property type="term" value="P:cell-matrix adhesion"/>
    <property type="evidence" value="ECO:0007669"/>
    <property type="project" value="InterPro"/>
</dbReference>
<dbReference type="KEGG" id="aqu:100637633"/>
<evidence type="ECO:0000313" key="3">
    <source>
        <dbReference type="EnsemblMetazoa" id="XP_019851932.1"/>
    </source>
</evidence>
<organism evidence="3 4">
    <name type="scientific">Amphimedon queenslandica</name>
    <name type="common">Sponge</name>
    <dbReference type="NCBI Taxonomy" id="400682"/>
    <lineage>
        <taxon>Eukaryota</taxon>
        <taxon>Metazoa</taxon>
        <taxon>Porifera</taxon>
        <taxon>Demospongiae</taxon>
        <taxon>Heteroscleromorpha</taxon>
        <taxon>Haplosclerida</taxon>
        <taxon>Niphatidae</taxon>
        <taxon>Amphimedon</taxon>
    </lineage>
</organism>
<keyword evidence="1" id="KW-0472">Membrane</keyword>
<keyword evidence="1" id="KW-0812">Transmembrane</keyword>
<proteinExistence type="predicted"/>
<evidence type="ECO:0000313" key="4">
    <source>
        <dbReference type="Proteomes" id="UP000007879"/>
    </source>
</evidence>
<dbReference type="RefSeq" id="XP_019851932.1">
    <property type="nucleotide sequence ID" value="XM_019996373.1"/>
</dbReference>
<sequence length="322" mass="35264">MVKWLYSESTSGASLQGFCMHYFFGFYADTKVVEELELYSFIIGRNQRKLPMGGLIPVILIVILSVCPINALSLGDLYPFGTDNGDATETGASPLTISLVSPIDNLVEFGPHQIAAASYVVRTGYLQIKNDDSDNFLYVYLAFIGAAGSNANNVFYGRTTSDPVLIKRAMDQINKAFPYTFCSASPPTQLLISTWINFKKSTIQEGSNFQLVIVTNGNITFGIALFVDVHIPIATTGITSNINGMTNRFNLSLFPFGRNVINAPNMTLNSDTPGTYIFPLSDMTSNTTCSVCFTCKDQMLAIICEALKRTEDDLPAPCKNFT</sequence>
<accession>A0AAN0J5A7</accession>
<dbReference type="EnsemblMetazoa" id="XM_019996373.1">
    <property type="protein sequence ID" value="XP_019851932.1"/>
    <property type="gene ID" value="LOC100637633"/>
</dbReference>
<dbReference type="InterPro" id="IPR003886">
    <property type="entry name" value="NIDO_dom"/>
</dbReference>
<reference evidence="3" key="2">
    <citation type="submission" date="2024-06" db="UniProtKB">
        <authorList>
            <consortium name="EnsemblMetazoa"/>
        </authorList>
    </citation>
    <scope>IDENTIFICATION</scope>
</reference>
<reference evidence="4" key="1">
    <citation type="journal article" date="2010" name="Nature">
        <title>The Amphimedon queenslandica genome and the evolution of animal complexity.</title>
        <authorList>
            <person name="Srivastava M."/>
            <person name="Simakov O."/>
            <person name="Chapman J."/>
            <person name="Fahey B."/>
            <person name="Gauthier M.E."/>
            <person name="Mitros T."/>
            <person name="Richards G.S."/>
            <person name="Conaco C."/>
            <person name="Dacre M."/>
            <person name="Hellsten U."/>
            <person name="Larroux C."/>
            <person name="Putnam N.H."/>
            <person name="Stanke M."/>
            <person name="Adamska M."/>
            <person name="Darling A."/>
            <person name="Degnan S.M."/>
            <person name="Oakley T.H."/>
            <person name="Plachetzki D.C."/>
            <person name="Zhai Y."/>
            <person name="Adamski M."/>
            <person name="Calcino A."/>
            <person name="Cummins S.F."/>
            <person name="Goodstein D.M."/>
            <person name="Harris C."/>
            <person name="Jackson D.J."/>
            <person name="Leys S.P."/>
            <person name="Shu S."/>
            <person name="Woodcroft B.J."/>
            <person name="Vervoort M."/>
            <person name="Kosik K.S."/>
            <person name="Manning G."/>
            <person name="Degnan B.M."/>
            <person name="Rokhsar D.S."/>
        </authorList>
    </citation>
    <scope>NUCLEOTIDE SEQUENCE [LARGE SCALE GENOMIC DNA]</scope>
</reference>
<keyword evidence="4" id="KW-1185">Reference proteome</keyword>
<name>A0AAN0J5A7_AMPQE</name>
<evidence type="ECO:0000256" key="1">
    <source>
        <dbReference type="SAM" id="Phobius"/>
    </source>
</evidence>
<dbReference type="Pfam" id="PF06119">
    <property type="entry name" value="NIDO"/>
    <property type="match status" value="1"/>
</dbReference>
<evidence type="ECO:0000259" key="2">
    <source>
        <dbReference type="Pfam" id="PF06119"/>
    </source>
</evidence>
<dbReference type="AlphaFoldDB" id="A0AAN0J5A7"/>